<dbReference type="InterPro" id="IPR021737">
    <property type="entry name" value="Phage_phiKZ_Orf197"/>
</dbReference>
<evidence type="ECO:0000313" key="2">
    <source>
        <dbReference type="EMBL" id="MDV4343311.1"/>
    </source>
</evidence>
<feature type="transmembrane region" description="Helical" evidence="1">
    <location>
        <begin position="45"/>
        <end position="64"/>
    </location>
</feature>
<keyword evidence="1" id="KW-0812">Transmembrane</keyword>
<protein>
    <submittedName>
        <fullName evidence="2">DUF3307 domain-containing protein</fullName>
    </submittedName>
</protein>
<evidence type="ECO:0000256" key="1">
    <source>
        <dbReference type="SAM" id="Phobius"/>
    </source>
</evidence>
<dbReference type="EMBL" id="JABFFQ010000006">
    <property type="protein sequence ID" value="MDV4343311.1"/>
    <property type="molecule type" value="Genomic_DNA"/>
</dbReference>
<organism evidence="2 3">
    <name type="scientific">Methanoculleus nereidis</name>
    <dbReference type="NCBI Taxonomy" id="2735141"/>
    <lineage>
        <taxon>Archaea</taxon>
        <taxon>Methanobacteriati</taxon>
        <taxon>Methanobacteriota</taxon>
        <taxon>Stenosarchaea group</taxon>
        <taxon>Methanomicrobia</taxon>
        <taxon>Methanomicrobiales</taxon>
        <taxon>Methanomicrobiaceae</taxon>
        <taxon>Methanoculleus</taxon>
    </lineage>
</organism>
<comment type="caution">
    <text evidence="2">The sequence shown here is derived from an EMBL/GenBank/DDBJ whole genome shotgun (WGS) entry which is preliminary data.</text>
</comment>
<dbReference type="Proteomes" id="UP001273768">
    <property type="component" value="Unassembled WGS sequence"/>
</dbReference>
<feature type="transmembrane region" description="Helical" evidence="1">
    <location>
        <begin position="6"/>
        <end position="24"/>
    </location>
</feature>
<dbReference type="RefSeq" id="WP_317296497.1">
    <property type="nucleotide sequence ID" value="NZ_JABFFQ010000006.1"/>
</dbReference>
<feature type="transmembrane region" description="Helical" evidence="1">
    <location>
        <begin position="162"/>
        <end position="186"/>
    </location>
</feature>
<keyword evidence="3" id="KW-1185">Reference proteome</keyword>
<accession>A0ABU3Z3A9</accession>
<name>A0ABU3Z3A9_9EURY</name>
<feature type="transmembrane region" description="Helical" evidence="1">
    <location>
        <begin position="214"/>
        <end position="236"/>
    </location>
</feature>
<proteinExistence type="predicted"/>
<reference evidence="2 3" key="1">
    <citation type="submission" date="2020-05" db="EMBL/GenBank/DDBJ databases">
        <title>Isolation and characterization of methanoarchaea from a cold seep at offshore SW Taiwan.</title>
        <authorList>
            <person name="Chen Y.-W."/>
            <person name="Chen S.-C."/>
            <person name="Lai M.-C."/>
        </authorList>
    </citation>
    <scope>NUCLEOTIDE SEQUENCE [LARGE SCALE GENOMIC DNA]</scope>
    <source>
        <strain evidence="2 3">YWC-01</strain>
    </source>
</reference>
<gene>
    <name evidence="2" type="ORF">HL657_09075</name>
</gene>
<sequence>MEISYGIELFLRLFLAYLVVEFVLRPASPAKDWSGNGWRSGRLAYHAFTAGLLTFLLAGLWSIIVVLRYPSSLPGLLPGFQDVFLYAFVLVAAAHLVIDGVLPGLVTGLRERANRGGDPEKESFRMFFINFAAHTAILFIVLLLLSLETPVPCPFGNPVEMIRIWVVVIAFLLVLRPGGMLVGSVIRSWRKDMDSSEEDGLDHAGRLIGYVERVLIVTFILVNEYTAIGFLIAAKGLFRINDTKRSEYIIVGTMMSFAVAVLIGAAAGYLVCQGGIEQFIQYLSEFLQPSRM</sequence>
<dbReference type="Pfam" id="PF11750">
    <property type="entry name" value="DUF3307"/>
    <property type="match status" value="1"/>
</dbReference>
<feature type="transmembrane region" description="Helical" evidence="1">
    <location>
        <begin position="84"/>
        <end position="106"/>
    </location>
</feature>
<feature type="transmembrane region" description="Helical" evidence="1">
    <location>
        <begin position="127"/>
        <end position="147"/>
    </location>
</feature>
<evidence type="ECO:0000313" key="3">
    <source>
        <dbReference type="Proteomes" id="UP001273768"/>
    </source>
</evidence>
<keyword evidence="1" id="KW-0472">Membrane</keyword>
<keyword evidence="1" id="KW-1133">Transmembrane helix</keyword>
<feature type="transmembrane region" description="Helical" evidence="1">
    <location>
        <begin position="248"/>
        <end position="272"/>
    </location>
</feature>